<dbReference type="Pfam" id="PF01315">
    <property type="entry name" value="Ald_Xan_dh_C"/>
    <property type="match status" value="1"/>
</dbReference>
<dbReference type="Gene3D" id="3.90.1170.50">
    <property type="entry name" value="Aldehyde oxidase/xanthine dehydrogenase, a/b hammerhead"/>
    <property type="match status" value="1"/>
</dbReference>
<dbReference type="EMBL" id="AP023356">
    <property type="protein sequence ID" value="BCJ46928.1"/>
    <property type="molecule type" value="Genomic_DNA"/>
</dbReference>
<dbReference type="SUPFAM" id="SSF54665">
    <property type="entry name" value="CO dehydrogenase molybdoprotein N-domain-like"/>
    <property type="match status" value="1"/>
</dbReference>
<keyword evidence="2" id="KW-0560">Oxidoreductase</keyword>
<dbReference type="Gene3D" id="3.30.365.10">
    <property type="entry name" value="Aldehyde oxidase/xanthine dehydrogenase, molybdopterin binding domain"/>
    <property type="match status" value="3"/>
</dbReference>
<organism evidence="4 5">
    <name type="scientific">Actinoplanes ianthinogenes</name>
    <dbReference type="NCBI Taxonomy" id="122358"/>
    <lineage>
        <taxon>Bacteria</taxon>
        <taxon>Bacillati</taxon>
        <taxon>Actinomycetota</taxon>
        <taxon>Actinomycetes</taxon>
        <taxon>Micromonosporales</taxon>
        <taxon>Micromonosporaceae</taxon>
        <taxon>Actinoplanes</taxon>
    </lineage>
</organism>
<name>A0ABM7M5Q6_9ACTN</name>
<evidence type="ECO:0000313" key="4">
    <source>
        <dbReference type="EMBL" id="BCJ46928.1"/>
    </source>
</evidence>
<proteinExistence type="predicted"/>
<dbReference type="InterPro" id="IPR046867">
    <property type="entry name" value="AldOxase/xan_DH_MoCoBD2"/>
</dbReference>
<evidence type="ECO:0000256" key="1">
    <source>
        <dbReference type="ARBA" id="ARBA00022505"/>
    </source>
</evidence>
<keyword evidence="5" id="KW-1185">Reference proteome</keyword>
<accession>A0ABM7M5Q6</accession>
<dbReference type="SUPFAM" id="SSF56003">
    <property type="entry name" value="Molybdenum cofactor-binding domain"/>
    <property type="match status" value="1"/>
</dbReference>
<dbReference type="InterPro" id="IPR016208">
    <property type="entry name" value="Ald_Oxase/xanthine_DH-like"/>
</dbReference>
<dbReference type="InterPro" id="IPR037165">
    <property type="entry name" value="AldOxase/xan_DH_Mopterin-bd_sf"/>
</dbReference>
<dbReference type="Pfam" id="PF02738">
    <property type="entry name" value="MoCoBD_1"/>
    <property type="match status" value="1"/>
</dbReference>
<evidence type="ECO:0000256" key="2">
    <source>
        <dbReference type="ARBA" id="ARBA00023002"/>
    </source>
</evidence>
<gene>
    <name evidence="4" type="ORF">Aiant_75850</name>
</gene>
<dbReference type="PANTHER" id="PTHR11908">
    <property type="entry name" value="XANTHINE DEHYDROGENASE"/>
    <property type="match status" value="1"/>
</dbReference>
<dbReference type="InterPro" id="IPR000674">
    <property type="entry name" value="Ald_Oxase/Xan_DH_a/b"/>
</dbReference>
<dbReference type="Proteomes" id="UP000676967">
    <property type="component" value="Chromosome"/>
</dbReference>
<feature type="domain" description="Aldehyde oxidase/xanthine dehydrogenase a/b hammerhead" evidence="3">
    <location>
        <begin position="23"/>
        <end position="125"/>
    </location>
</feature>
<dbReference type="PANTHER" id="PTHR11908:SF132">
    <property type="entry name" value="ALDEHYDE OXIDASE 1-RELATED"/>
    <property type="match status" value="1"/>
</dbReference>
<keyword evidence="1" id="KW-0500">Molybdenum</keyword>
<evidence type="ECO:0000259" key="3">
    <source>
        <dbReference type="SMART" id="SM01008"/>
    </source>
</evidence>
<dbReference type="Pfam" id="PF20256">
    <property type="entry name" value="MoCoBD_2"/>
    <property type="match status" value="2"/>
</dbReference>
<dbReference type="InterPro" id="IPR008274">
    <property type="entry name" value="AldOxase/xan_DH_MoCoBD1"/>
</dbReference>
<dbReference type="SMART" id="SM01008">
    <property type="entry name" value="Ald_Xan_dh_C"/>
    <property type="match status" value="1"/>
</dbReference>
<sequence>MTAMVSRAVGAPIARLEGPAKVSGAARYAADYPQDHLAYGWIVPSPVPRGRLDAVLTDPAAADVLAVLWHGNAPQLQSSDDPELAVLQSDRIAYRGQPLALVVATTLEAARRAAQLIRLDITAEEHDVELRADHPDHYRPEKVNPDVPADTGEGDVEAALVAAPVAVDVTYTVPALHNNPMEPHATIARWDGDELVLYDSNQHPSGIAEAVGAVFGLTAERVHVITEHVGGGFGSKGTARPNAVLAALAAWVTERPVQVVLPRQAMFSVVGHRAPTVQRLRIGAEADGTLTAIDHQTWTQTSRLFEFVESAAVVTRDMYPVPNLRTAHRVVPLDVPTPRWMRAPGEAPGMVALECALDELATELGADPLDLRLRAADPGLAACLRAGAERFGWSGRDHRPRQRREGDWWIGTGVAGATYPATAMPSTARVRALADDNFEVAIGAADLGTGARTVLAQIAADELGVPVEAIRIRIGDSTLPAASVAGGSSGSASWGWAVTGACRLLKSEHRDEAVFDTTDLVERQNRKDRHARGAHFAEVRVDAVTGEVRVSRLFGMYDAGRILNPRTARGQFLGGMIMGMGMALHEESVLDPAAGTWVNHDLAEYHVPTHADVEWIDAAWLDRPDDDLNPIGARGIGEIGIVGSPAAILNAVWHATGTRIRDLPARPDKLLE</sequence>
<reference evidence="4 5" key="1">
    <citation type="submission" date="2020-08" db="EMBL/GenBank/DDBJ databases">
        <title>Whole genome shotgun sequence of Actinoplanes ianthinogenes NBRC 13996.</title>
        <authorList>
            <person name="Komaki H."/>
            <person name="Tamura T."/>
        </authorList>
    </citation>
    <scope>NUCLEOTIDE SEQUENCE [LARGE SCALE GENOMIC DNA]</scope>
    <source>
        <strain evidence="4 5">NBRC 13996</strain>
    </source>
</reference>
<dbReference type="InterPro" id="IPR036856">
    <property type="entry name" value="Ald_Oxase/Xan_DH_a/b_sf"/>
</dbReference>
<protein>
    <submittedName>
        <fullName evidence="4">Xanthine dehydrogenase</fullName>
    </submittedName>
</protein>
<evidence type="ECO:0000313" key="5">
    <source>
        <dbReference type="Proteomes" id="UP000676967"/>
    </source>
</evidence>